<proteinExistence type="predicted"/>
<dbReference type="AlphaFoldDB" id="A0A8J2L9W7"/>
<reference evidence="2" key="1">
    <citation type="submission" date="2021-06" db="EMBL/GenBank/DDBJ databases">
        <authorList>
            <person name="Hodson N. C."/>
            <person name="Mongue J. A."/>
            <person name="Jaron S. K."/>
        </authorList>
    </citation>
    <scope>NUCLEOTIDE SEQUENCE</scope>
</reference>
<feature type="region of interest" description="Disordered" evidence="1">
    <location>
        <begin position="1"/>
        <end position="23"/>
    </location>
</feature>
<evidence type="ECO:0000313" key="3">
    <source>
        <dbReference type="Proteomes" id="UP000708208"/>
    </source>
</evidence>
<dbReference type="Proteomes" id="UP000708208">
    <property type="component" value="Unassembled WGS sequence"/>
</dbReference>
<sequence>MTMEAAHALTNQRPDGMTGLNEQIDKAQAFSGEQKLQNNSEVTKKLVIMQIQNIPTRLQNVQKQDQANN</sequence>
<protein>
    <submittedName>
        <fullName evidence="2">Uncharacterized protein</fullName>
    </submittedName>
</protein>
<accession>A0A8J2L9W7</accession>
<gene>
    <name evidence="2" type="ORF">AFUS01_LOCUS41025</name>
</gene>
<comment type="caution">
    <text evidence="2">The sequence shown here is derived from an EMBL/GenBank/DDBJ whole genome shotgun (WGS) entry which is preliminary data.</text>
</comment>
<name>A0A8J2L9W7_9HEXA</name>
<keyword evidence="3" id="KW-1185">Reference proteome</keyword>
<evidence type="ECO:0000313" key="2">
    <source>
        <dbReference type="EMBL" id="CAG7831272.1"/>
    </source>
</evidence>
<evidence type="ECO:0000256" key="1">
    <source>
        <dbReference type="SAM" id="MobiDB-lite"/>
    </source>
</evidence>
<dbReference type="EMBL" id="CAJVCH010559695">
    <property type="protein sequence ID" value="CAG7831272.1"/>
    <property type="molecule type" value="Genomic_DNA"/>
</dbReference>
<organism evidence="2 3">
    <name type="scientific">Allacma fusca</name>
    <dbReference type="NCBI Taxonomy" id="39272"/>
    <lineage>
        <taxon>Eukaryota</taxon>
        <taxon>Metazoa</taxon>
        <taxon>Ecdysozoa</taxon>
        <taxon>Arthropoda</taxon>
        <taxon>Hexapoda</taxon>
        <taxon>Collembola</taxon>
        <taxon>Symphypleona</taxon>
        <taxon>Sminthuridae</taxon>
        <taxon>Allacma</taxon>
    </lineage>
</organism>